<dbReference type="HOGENOM" id="CLU_1471565_0_0_1"/>
<protein>
    <submittedName>
        <fullName evidence="1">Uncharacterized protein</fullName>
    </submittedName>
</protein>
<sequence>EKRHRLGLLGAGRQIDRSAGAPQKPAFVLRIGQSHVRYCIVETTTPPPSATDCRRCSCRRYYEPLRCKDEQDTPPRDLLVTVRAYTSSPQLVYPPPLLLVPLRATRTAGITRTTAQIDQSPRVAYRCSRGEVPHSSRKTSQYSTKEKTVDGAVPKEELHLHCGYIHLHHTHTHPHLLTVATQDW</sequence>
<organism evidence="1 2">
    <name type="scientific">Colletotrichum higginsianum (strain IMI 349063)</name>
    <name type="common">Crucifer anthracnose fungus</name>
    <dbReference type="NCBI Taxonomy" id="759273"/>
    <lineage>
        <taxon>Eukaryota</taxon>
        <taxon>Fungi</taxon>
        <taxon>Dikarya</taxon>
        <taxon>Ascomycota</taxon>
        <taxon>Pezizomycotina</taxon>
        <taxon>Sordariomycetes</taxon>
        <taxon>Hypocreomycetidae</taxon>
        <taxon>Glomerellales</taxon>
        <taxon>Glomerellaceae</taxon>
        <taxon>Colletotrichum</taxon>
        <taxon>Colletotrichum destructivum species complex</taxon>
    </lineage>
</organism>
<gene>
    <name evidence="1" type="ORF">CH063_04847</name>
</gene>
<name>H1UWV8_COLHI</name>
<feature type="non-terminal residue" evidence="1">
    <location>
        <position position="1"/>
    </location>
</feature>
<evidence type="ECO:0000313" key="1">
    <source>
        <dbReference type="EMBL" id="CCF32459.1"/>
    </source>
</evidence>
<dbReference type="AlphaFoldDB" id="H1UWV8"/>
<reference evidence="2" key="1">
    <citation type="journal article" date="2012" name="Nat. Genet.">
        <title>Lifestyle transitions in plant pathogenic Colletotrichum fungi deciphered by genome and transcriptome analyses.</title>
        <authorList>
            <person name="O'Connell R.J."/>
            <person name="Thon M.R."/>
            <person name="Hacquard S."/>
            <person name="Amyotte S.G."/>
            <person name="Kleemann J."/>
            <person name="Torres M.F."/>
            <person name="Damm U."/>
            <person name="Buiate E.A."/>
            <person name="Epstein L."/>
            <person name="Alkan N."/>
            <person name="Altmueller J."/>
            <person name="Alvarado-Balderrama L."/>
            <person name="Bauser C.A."/>
            <person name="Becker C."/>
            <person name="Birren B.W."/>
            <person name="Chen Z."/>
            <person name="Choi J."/>
            <person name="Crouch J.A."/>
            <person name="Duvick J.P."/>
            <person name="Farman M.A."/>
            <person name="Gan P."/>
            <person name="Heiman D."/>
            <person name="Henrissat B."/>
            <person name="Howard R.J."/>
            <person name="Kabbage M."/>
            <person name="Koch C."/>
            <person name="Kracher B."/>
            <person name="Kubo Y."/>
            <person name="Law A.D."/>
            <person name="Lebrun M.-H."/>
            <person name="Lee Y.-H."/>
            <person name="Miyara I."/>
            <person name="Moore N."/>
            <person name="Neumann U."/>
            <person name="Nordstroem K."/>
            <person name="Panaccione D.G."/>
            <person name="Panstruga R."/>
            <person name="Place M."/>
            <person name="Proctor R.H."/>
            <person name="Prusky D."/>
            <person name="Rech G."/>
            <person name="Reinhardt R."/>
            <person name="Rollins J.A."/>
            <person name="Rounsley S."/>
            <person name="Schardl C.L."/>
            <person name="Schwartz D.C."/>
            <person name="Shenoy N."/>
            <person name="Shirasu K."/>
            <person name="Sikhakolli U.R."/>
            <person name="Stueber K."/>
            <person name="Sukno S.A."/>
            <person name="Sweigard J.A."/>
            <person name="Takano Y."/>
            <person name="Takahara H."/>
            <person name="Trail F."/>
            <person name="van der Does H.C."/>
            <person name="Voll L.M."/>
            <person name="Will I."/>
            <person name="Young S."/>
            <person name="Zeng Q."/>
            <person name="Zhang J."/>
            <person name="Zhou S."/>
            <person name="Dickman M.B."/>
            <person name="Schulze-Lefert P."/>
            <person name="Ver Loren van Themaat E."/>
            <person name="Ma L.-J."/>
            <person name="Vaillancourt L.J."/>
        </authorList>
    </citation>
    <scope>NUCLEOTIDE SEQUENCE [LARGE SCALE GENOMIC DNA]</scope>
    <source>
        <strain evidence="2">IMI 349063</strain>
    </source>
</reference>
<dbReference type="Proteomes" id="UP000007174">
    <property type="component" value="Unassembled WGS sequence"/>
</dbReference>
<accession>H1UWV8</accession>
<evidence type="ECO:0000313" key="2">
    <source>
        <dbReference type="Proteomes" id="UP000007174"/>
    </source>
</evidence>
<proteinExistence type="predicted"/>
<dbReference type="EMBL" id="CACQ02000431">
    <property type="protein sequence ID" value="CCF32459.1"/>
    <property type="molecule type" value="Genomic_DNA"/>
</dbReference>